<dbReference type="HOGENOM" id="CLU_812036_0_0_1"/>
<feature type="region of interest" description="Disordered" evidence="1">
    <location>
        <begin position="29"/>
        <end position="51"/>
    </location>
</feature>
<dbReference type="Pfam" id="PF13904">
    <property type="entry name" value="CCDC34"/>
    <property type="match status" value="1"/>
</dbReference>
<evidence type="ECO:0000313" key="4">
    <source>
        <dbReference type="Proteomes" id="UP000007798"/>
    </source>
</evidence>
<dbReference type="InterPro" id="IPR025259">
    <property type="entry name" value="CCDC34/181"/>
</dbReference>
<feature type="domain" description="Coiled-coil" evidence="2">
    <location>
        <begin position="149"/>
        <end position="320"/>
    </location>
</feature>
<sequence length="332" mass="37471">MAFCGHVSPSGHIVLRDEVYTGRTRINLGRSSSGEFESPVSESSEQASNAIDNKAVIEGGGSSRTYILTDNQSVTQNASGDDSSSYTPPPVNGNHSMSAESLCSWSEMYGGLKQSGSQSMVPSLALGSKASSMSYRAQIQSMKVGREPDAAFDNWYSAKEQQRQKKQLLIKAVRDQEQNKIEERKRLAQSCYDEWLRNKARQASDQRSDRHLQIARFKAACAIKSDNGKSNRDISPDKIREVVQGWWLKKQEQRQRQREAIKRAELLKALDEQSRRKEAEMAWEKWMSKVSSKPKPVPMNQGMDSLRGTISQLYINPQHWQGTIIRQGPHKY</sequence>
<dbReference type="Proteomes" id="UP000007798">
    <property type="component" value="Unassembled WGS sequence"/>
</dbReference>
<evidence type="ECO:0000256" key="1">
    <source>
        <dbReference type="SAM" id="MobiDB-lite"/>
    </source>
</evidence>
<dbReference type="eggNOG" id="ENOG502RRPQ">
    <property type="taxonomic scope" value="Eukaryota"/>
</dbReference>
<dbReference type="InterPro" id="IPR045323">
    <property type="entry name" value="CCDC34"/>
</dbReference>
<gene>
    <name evidence="3" type="primary">Dwil\GK15429</name>
    <name evidence="3" type="ORF">Dwil_GK15429</name>
</gene>
<dbReference type="InParanoid" id="B4MV43"/>
<reference evidence="3 4" key="1">
    <citation type="journal article" date="2007" name="Nature">
        <title>Evolution of genes and genomes on the Drosophila phylogeny.</title>
        <authorList>
            <consortium name="Drosophila 12 Genomes Consortium"/>
            <person name="Clark A.G."/>
            <person name="Eisen M.B."/>
            <person name="Smith D.R."/>
            <person name="Bergman C.M."/>
            <person name="Oliver B."/>
            <person name="Markow T.A."/>
            <person name="Kaufman T.C."/>
            <person name="Kellis M."/>
            <person name="Gelbart W."/>
            <person name="Iyer V.N."/>
            <person name="Pollard D.A."/>
            <person name="Sackton T.B."/>
            <person name="Larracuente A.M."/>
            <person name="Singh N.D."/>
            <person name="Abad J.P."/>
            <person name="Abt D.N."/>
            <person name="Adryan B."/>
            <person name="Aguade M."/>
            <person name="Akashi H."/>
            <person name="Anderson W.W."/>
            <person name="Aquadro C.F."/>
            <person name="Ardell D.H."/>
            <person name="Arguello R."/>
            <person name="Artieri C.G."/>
            <person name="Barbash D.A."/>
            <person name="Barker D."/>
            <person name="Barsanti P."/>
            <person name="Batterham P."/>
            <person name="Batzoglou S."/>
            <person name="Begun D."/>
            <person name="Bhutkar A."/>
            <person name="Blanco E."/>
            <person name="Bosak S.A."/>
            <person name="Bradley R.K."/>
            <person name="Brand A.D."/>
            <person name="Brent M.R."/>
            <person name="Brooks A.N."/>
            <person name="Brown R.H."/>
            <person name="Butlin R.K."/>
            <person name="Caggese C."/>
            <person name="Calvi B.R."/>
            <person name="Bernardo de Carvalho A."/>
            <person name="Caspi A."/>
            <person name="Castrezana S."/>
            <person name="Celniker S.E."/>
            <person name="Chang J.L."/>
            <person name="Chapple C."/>
            <person name="Chatterji S."/>
            <person name="Chinwalla A."/>
            <person name="Civetta A."/>
            <person name="Clifton S.W."/>
            <person name="Comeron J.M."/>
            <person name="Costello J.C."/>
            <person name="Coyne J.A."/>
            <person name="Daub J."/>
            <person name="David R.G."/>
            <person name="Delcher A.L."/>
            <person name="Delehaunty K."/>
            <person name="Do C.B."/>
            <person name="Ebling H."/>
            <person name="Edwards K."/>
            <person name="Eickbush T."/>
            <person name="Evans J.D."/>
            <person name="Filipski A."/>
            <person name="Findeiss S."/>
            <person name="Freyhult E."/>
            <person name="Fulton L."/>
            <person name="Fulton R."/>
            <person name="Garcia A.C."/>
            <person name="Gardiner A."/>
            <person name="Garfield D.A."/>
            <person name="Garvin B.E."/>
            <person name="Gibson G."/>
            <person name="Gilbert D."/>
            <person name="Gnerre S."/>
            <person name="Godfrey J."/>
            <person name="Good R."/>
            <person name="Gotea V."/>
            <person name="Gravely B."/>
            <person name="Greenberg A.J."/>
            <person name="Griffiths-Jones S."/>
            <person name="Gross S."/>
            <person name="Guigo R."/>
            <person name="Gustafson E.A."/>
            <person name="Haerty W."/>
            <person name="Hahn M.W."/>
            <person name="Halligan D.L."/>
            <person name="Halpern A.L."/>
            <person name="Halter G.M."/>
            <person name="Han M.V."/>
            <person name="Heger A."/>
            <person name="Hillier L."/>
            <person name="Hinrichs A.S."/>
            <person name="Holmes I."/>
            <person name="Hoskins R.A."/>
            <person name="Hubisz M.J."/>
            <person name="Hultmark D."/>
            <person name="Huntley M.A."/>
            <person name="Jaffe D.B."/>
            <person name="Jagadeeshan S."/>
            <person name="Jeck W.R."/>
            <person name="Johnson J."/>
            <person name="Jones C.D."/>
            <person name="Jordan W.C."/>
            <person name="Karpen G.H."/>
            <person name="Kataoka E."/>
            <person name="Keightley P.D."/>
            <person name="Kheradpour P."/>
            <person name="Kirkness E.F."/>
            <person name="Koerich L.B."/>
            <person name="Kristiansen K."/>
            <person name="Kudrna D."/>
            <person name="Kulathinal R.J."/>
            <person name="Kumar S."/>
            <person name="Kwok R."/>
            <person name="Lander E."/>
            <person name="Langley C.H."/>
            <person name="Lapoint R."/>
            <person name="Lazzaro B.P."/>
            <person name="Lee S.J."/>
            <person name="Levesque L."/>
            <person name="Li R."/>
            <person name="Lin C.F."/>
            <person name="Lin M.F."/>
            <person name="Lindblad-Toh K."/>
            <person name="Llopart A."/>
            <person name="Long M."/>
            <person name="Low L."/>
            <person name="Lozovsky E."/>
            <person name="Lu J."/>
            <person name="Luo M."/>
            <person name="Machado C.A."/>
            <person name="Makalowski W."/>
            <person name="Marzo M."/>
            <person name="Matsuda M."/>
            <person name="Matzkin L."/>
            <person name="McAllister B."/>
            <person name="McBride C.S."/>
            <person name="McKernan B."/>
            <person name="McKernan K."/>
            <person name="Mendez-Lago M."/>
            <person name="Minx P."/>
            <person name="Mollenhauer M.U."/>
            <person name="Montooth K."/>
            <person name="Mount S.M."/>
            <person name="Mu X."/>
            <person name="Myers E."/>
            <person name="Negre B."/>
            <person name="Newfeld S."/>
            <person name="Nielsen R."/>
            <person name="Noor M.A."/>
            <person name="O'Grady P."/>
            <person name="Pachter L."/>
            <person name="Papaceit M."/>
            <person name="Parisi M.J."/>
            <person name="Parisi M."/>
            <person name="Parts L."/>
            <person name="Pedersen J.S."/>
            <person name="Pesole G."/>
            <person name="Phillippy A.M."/>
            <person name="Ponting C.P."/>
            <person name="Pop M."/>
            <person name="Porcelli D."/>
            <person name="Powell J.R."/>
            <person name="Prohaska S."/>
            <person name="Pruitt K."/>
            <person name="Puig M."/>
            <person name="Quesneville H."/>
            <person name="Ram K.R."/>
            <person name="Rand D."/>
            <person name="Rasmussen M.D."/>
            <person name="Reed L.K."/>
            <person name="Reenan R."/>
            <person name="Reily A."/>
            <person name="Remington K.A."/>
            <person name="Rieger T.T."/>
            <person name="Ritchie M.G."/>
            <person name="Robin C."/>
            <person name="Rogers Y.H."/>
            <person name="Rohde C."/>
            <person name="Rozas J."/>
            <person name="Rubenfield M.J."/>
            <person name="Ruiz A."/>
            <person name="Russo S."/>
            <person name="Salzberg S.L."/>
            <person name="Sanchez-Gracia A."/>
            <person name="Saranga D.J."/>
            <person name="Sato H."/>
            <person name="Schaeffer S.W."/>
            <person name="Schatz M.C."/>
            <person name="Schlenke T."/>
            <person name="Schwartz R."/>
            <person name="Segarra C."/>
            <person name="Singh R.S."/>
            <person name="Sirot L."/>
            <person name="Sirota M."/>
            <person name="Sisneros N.B."/>
            <person name="Smith C.D."/>
            <person name="Smith T.F."/>
            <person name="Spieth J."/>
            <person name="Stage D.E."/>
            <person name="Stark A."/>
            <person name="Stephan W."/>
            <person name="Strausberg R.L."/>
            <person name="Strempel S."/>
            <person name="Sturgill D."/>
            <person name="Sutton G."/>
            <person name="Sutton G.G."/>
            <person name="Tao W."/>
            <person name="Teichmann S."/>
            <person name="Tobari Y.N."/>
            <person name="Tomimura Y."/>
            <person name="Tsolas J.M."/>
            <person name="Valente V.L."/>
            <person name="Venter E."/>
            <person name="Venter J.C."/>
            <person name="Vicario S."/>
            <person name="Vieira F.G."/>
            <person name="Vilella A.J."/>
            <person name="Villasante A."/>
            <person name="Walenz B."/>
            <person name="Wang J."/>
            <person name="Wasserman M."/>
            <person name="Watts T."/>
            <person name="Wilson D."/>
            <person name="Wilson R.K."/>
            <person name="Wing R.A."/>
            <person name="Wolfner M.F."/>
            <person name="Wong A."/>
            <person name="Wong G.K."/>
            <person name="Wu C.I."/>
            <person name="Wu G."/>
            <person name="Yamamoto D."/>
            <person name="Yang H.P."/>
            <person name="Yang S.P."/>
            <person name="Yorke J.A."/>
            <person name="Yoshida K."/>
            <person name="Zdobnov E."/>
            <person name="Zhang P."/>
            <person name="Zhang Y."/>
            <person name="Zimin A.V."/>
            <person name="Baldwin J."/>
            <person name="Abdouelleil A."/>
            <person name="Abdulkadir J."/>
            <person name="Abebe A."/>
            <person name="Abera B."/>
            <person name="Abreu J."/>
            <person name="Acer S.C."/>
            <person name="Aftuck L."/>
            <person name="Alexander A."/>
            <person name="An P."/>
            <person name="Anderson E."/>
            <person name="Anderson S."/>
            <person name="Arachi H."/>
            <person name="Azer M."/>
            <person name="Bachantsang P."/>
            <person name="Barry A."/>
            <person name="Bayul T."/>
            <person name="Berlin A."/>
            <person name="Bessette D."/>
            <person name="Bloom T."/>
            <person name="Blye J."/>
            <person name="Boguslavskiy L."/>
            <person name="Bonnet C."/>
            <person name="Boukhgalter B."/>
            <person name="Bourzgui I."/>
            <person name="Brown A."/>
            <person name="Cahill P."/>
            <person name="Channer S."/>
            <person name="Cheshatsang Y."/>
            <person name="Chuda L."/>
            <person name="Citroen M."/>
            <person name="Collymore A."/>
            <person name="Cooke P."/>
            <person name="Costello M."/>
            <person name="D'Aco K."/>
            <person name="Daza R."/>
            <person name="De Haan G."/>
            <person name="DeGray S."/>
            <person name="DeMaso C."/>
            <person name="Dhargay N."/>
            <person name="Dooley K."/>
            <person name="Dooley E."/>
            <person name="Doricent M."/>
            <person name="Dorje P."/>
            <person name="Dorjee K."/>
            <person name="Dupes A."/>
            <person name="Elong R."/>
            <person name="Falk J."/>
            <person name="Farina A."/>
            <person name="Faro S."/>
            <person name="Ferguson D."/>
            <person name="Fisher S."/>
            <person name="Foley C.D."/>
            <person name="Franke A."/>
            <person name="Friedrich D."/>
            <person name="Gadbois L."/>
            <person name="Gearin G."/>
            <person name="Gearin C.R."/>
            <person name="Giannoukos G."/>
            <person name="Goode T."/>
            <person name="Graham J."/>
            <person name="Grandbois E."/>
            <person name="Grewal S."/>
            <person name="Gyaltsen K."/>
            <person name="Hafez N."/>
            <person name="Hagos B."/>
            <person name="Hall J."/>
            <person name="Henson C."/>
            <person name="Hollinger A."/>
            <person name="Honan T."/>
            <person name="Huard M.D."/>
            <person name="Hughes L."/>
            <person name="Hurhula B."/>
            <person name="Husby M.E."/>
            <person name="Kamat A."/>
            <person name="Kanga B."/>
            <person name="Kashin S."/>
            <person name="Khazanovich D."/>
            <person name="Kisner P."/>
            <person name="Lance K."/>
            <person name="Lara M."/>
            <person name="Lee W."/>
            <person name="Lennon N."/>
            <person name="Letendre F."/>
            <person name="LeVine R."/>
            <person name="Lipovsky A."/>
            <person name="Liu X."/>
            <person name="Liu J."/>
            <person name="Liu S."/>
            <person name="Lokyitsang T."/>
            <person name="Lokyitsang Y."/>
            <person name="Lubonja R."/>
            <person name="Lui A."/>
            <person name="MacDonald P."/>
            <person name="Magnisalis V."/>
            <person name="Maru K."/>
            <person name="Matthews C."/>
            <person name="McCusker W."/>
            <person name="McDonough S."/>
            <person name="Mehta T."/>
            <person name="Meldrim J."/>
            <person name="Meneus L."/>
            <person name="Mihai O."/>
            <person name="Mihalev A."/>
            <person name="Mihova T."/>
            <person name="Mittelman R."/>
            <person name="Mlenga V."/>
            <person name="Montmayeur A."/>
            <person name="Mulrain L."/>
            <person name="Navidi A."/>
            <person name="Naylor J."/>
            <person name="Negash T."/>
            <person name="Nguyen T."/>
            <person name="Nguyen N."/>
            <person name="Nicol R."/>
            <person name="Norbu C."/>
            <person name="Norbu N."/>
            <person name="Novod N."/>
            <person name="O'Neill B."/>
            <person name="Osman S."/>
            <person name="Markiewicz E."/>
            <person name="Oyono O.L."/>
            <person name="Patti C."/>
            <person name="Phunkhang P."/>
            <person name="Pierre F."/>
            <person name="Priest M."/>
            <person name="Raghuraman S."/>
            <person name="Rege F."/>
            <person name="Reyes R."/>
            <person name="Rise C."/>
            <person name="Rogov P."/>
            <person name="Ross K."/>
            <person name="Ryan E."/>
            <person name="Settipalli S."/>
            <person name="Shea T."/>
            <person name="Sherpa N."/>
            <person name="Shi L."/>
            <person name="Shih D."/>
            <person name="Sparrow T."/>
            <person name="Spaulding J."/>
            <person name="Stalker J."/>
            <person name="Stange-Thomann N."/>
            <person name="Stavropoulos S."/>
            <person name="Stone C."/>
            <person name="Strader C."/>
            <person name="Tesfaye S."/>
            <person name="Thomson T."/>
            <person name="Thoulutsang Y."/>
            <person name="Thoulutsang D."/>
            <person name="Topham K."/>
            <person name="Topping I."/>
            <person name="Tsamla T."/>
            <person name="Vassiliev H."/>
            <person name="Vo A."/>
            <person name="Wangchuk T."/>
            <person name="Wangdi T."/>
            <person name="Weiand M."/>
            <person name="Wilkinson J."/>
            <person name="Wilson A."/>
            <person name="Yadav S."/>
            <person name="Young G."/>
            <person name="Yu Q."/>
            <person name="Zembek L."/>
            <person name="Zhong D."/>
            <person name="Zimmer A."/>
            <person name="Zwirko Z."/>
            <person name="Jaffe D.B."/>
            <person name="Alvarez P."/>
            <person name="Brockman W."/>
            <person name="Butler J."/>
            <person name="Chin C."/>
            <person name="Gnerre S."/>
            <person name="Grabherr M."/>
            <person name="Kleber M."/>
            <person name="Mauceli E."/>
            <person name="MacCallum I."/>
        </authorList>
    </citation>
    <scope>NUCLEOTIDE SEQUENCE [LARGE SCALE GENOMIC DNA]</scope>
    <source>
        <strain evidence="4">Tucson 14030-0811.24</strain>
    </source>
</reference>
<dbReference type="AlphaFoldDB" id="B4MV43"/>
<evidence type="ECO:0000313" key="3">
    <source>
        <dbReference type="EMBL" id="EDW76388.1"/>
    </source>
</evidence>
<dbReference type="OrthoDB" id="6591885at2759"/>
<keyword evidence="4" id="KW-1185">Reference proteome</keyword>
<protein>
    <recommendedName>
        <fullName evidence="2">Coiled-coil domain-containing protein</fullName>
    </recommendedName>
</protein>
<feature type="compositionally biased region" description="Polar residues" evidence="1">
    <location>
        <begin position="74"/>
        <end position="86"/>
    </location>
</feature>
<dbReference type="PhylomeDB" id="B4MV43"/>
<feature type="region of interest" description="Disordered" evidence="1">
    <location>
        <begin position="74"/>
        <end position="97"/>
    </location>
</feature>
<dbReference type="PANTHER" id="PTHR23247:SF2">
    <property type="entry name" value="COILED-COIL DOMAIN-CONTAINING PROTEIN 34"/>
    <property type="match status" value="1"/>
</dbReference>
<organism evidence="3 4">
    <name type="scientific">Drosophila willistoni</name>
    <name type="common">Fruit fly</name>
    <dbReference type="NCBI Taxonomy" id="7260"/>
    <lineage>
        <taxon>Eukaryota</taxon>
        <taxon>Metazoa</taxon>
        <taxon>Ecdysozoa</taxon>
        <taxon>Arthropoda</taxon>
        <taxon>Hexapoda</taxon>
        <taxon>Insecta</taxon>
        <taxon>Pterygota</taxon>
        <taxon>Neoptera</taxon>
        <taxon>Endopterygota</taxon>
        <taxon>Diptera</taxon>
        <taxon>Brachycera</taxon>
        <taxon>Muscomorpha</taxon>
        <taxon>Ephydroidea</taxon>
        <taxon>Drosophilidae</taxon>
        <taxon>Drosophila</taxon>
        <taxon>Sophophora</taxon>
    </lineage>
</organism>
<dbReference type="EMBL" id="CH963857">
    <property type="protein sequence ID" value="EDW76388.1"/>
    <property type="molecule type" value="Genomic_DNA"/>
</dbReference>
<dbReference type="OMA" id="ARMCYDQ"/>
<evidence type="ECO:0000259" key="2">
    <source>
        <dbReference type="Pfam" id="PF13904"/>
    </source>
</evidence>
<accession>B4MV43</accession>
<dbReference type="KEGG" id="dwi:6641805"/>
<proteinExistence type="predicted"/>
<name>B4MV43_DROWI</name>
<dbReference type="PANTHER" id="PTHR23247">
    <property type="entry name" value="NY-REN-41 ANTIGEN L15 -RELATED"/>
    <property type="match status" value="1"/>
</dbReference>
<dbReference type="STRING" id="7260.B4MV43"/>